<keyword evidence="1" id="KW-0472">Membrane</keyword>
<keyword evidence="4" id="KW-1185">Reference proteome</keyword>
<gene>
    <name evidence="3" type="ORF">LRX75_19370</name>
</gene>
<evidence type="ECO:0000256" key="1">
    <source>
        <dbReference type="SAM" id="Phobius"/>
    </source>
</evidence>
<dbReference type="Gene3D" id="3.40.50.410">
    <property type="entry name" value="von Willebrand factor, type A domain"/>
    <property type="match status" value="1"/>
</dbReference>
<reference evidence="3" key="1">
    <citation type="submission" date="2021-12" db="EMBL/GenBank/DDBJ databases">
        <authorList>
            <person name="Li Y."/>
        </authorList>
    </citation>
    <scope>NUCLEOTIDE SEQUENCE</scope>
    <source>
        <strain evidence="3">DKSPLA3</strain>
    </source>
</reference>
<dbReference type="RefSeq" id="WP_231816298.1">
    <property type="nucleotide sequence ID" value="NZ_JAJOZR010000014.1"/>
</dbReference>
<dbReference type="Proteomes" id="UP001139089">
    <property type="component" value="Unassembled WGS sequence"/>
</dbReference>
<accession>A0A9X1NXL4</accession>
<proteinExistence type="predicted"/>
<dbReference type="SUPFAM" id="SSF53300">
    <property type="entry name" value="vWA-like"/>
    <property type="match status" value="1"/>
</dbReference>
<dbReference type="InterPro" id="IPR036465">
    <property type="entry name" value="vWFA_dom_sf"/>
</dbReference>
<dbReference type="Pfam" id="PF13400">
    <property type="entry name" value="Tad"/>
    <property type="match status" value="1"/>
</dbReference>
<dbReference type="InterPro" id="IPR002035">
    <property type="entry name" value="VWF_A"/>
</dbReference>
<protein>
    <submittedName>
        <fullName evidence="3">Pilus assembly protein</fullName>
    </submittedName>
</protein>
<dbReference type="InterPro" id="IPR028087">
    <property type="entry name" value="Tad_N"/>
</dbReference>
<organism evidence="3 4">
    <name type="scientific">Rhizobium quercicola</name>
    <dbReference type="NCBI Taxonomy" id="2901226"/>
    <lineage>
        <taxon>Bacteria</taxon>
        <taxon>Pseudomonadati</taxon>
        <taxon>Pseudomonadota</taxon>
        <taxon>Alphaproteobacteria</taxon>
        <taxon>Hyphomicrobiales</taxon>
        <taxon>Rhizobiaceae</taxon>
        <taxon>Rhizobium/Agrobacterium group</taxon>
        <taxon>Rhizobium</taxon>
    </lineage>
</organism>
<dbReference type="SMART" id="SM00327">
    <property type="entry name" value="VWA"/>
    <property type="match status" value="1"/>
</dbReference>
<dbReference type="PROSITE" id="PS50234">
    <property type="entry name" value="VWFA"/>
    <property type="match status" value="1"/>
</dbReference>
<evidence type="ECO:0000313" key="4">
    <source>
        <dbReference type="Proteomes" id="UP001139089"/>
    </source>
</evidence>
<evidence type="ECO:0000259" key="2">
    <source>
        <dbReference type="PROSITE" id="PS50234"/>
    </source>
</evidence>
<evidence type="ECO:0000313" key="3">
    <source>
        <dbReference type="EMBL" id="MCD7111201.1"/>
    </source>
</evidence>
<dbReference type="AlphaFoldDB" id="A0A9X1NXL4"/>
<sequence length="416" mass="44311">MRRFFGMIGRSLEDRGGNIALMAAVVLPVVLFVAGVAIDTTNIVFQKNRLQAAVDSGALAAASGLANKHMTVDEAREAARDYVVIAMRNATASPIPIGSPAASEASVKQAAADKLLIDNISVTIEPKTLQTGAKGYDISVKSTLPVDLNAMTRLVSGDGINLSATGKSEGVSDTKNALSMVLVLDRSGSMAWKTDTKDTSTNGCYIYEEAYWPYSKWSTPCYVSKIATLKKAVNSLLTQLKTADPTSIYVRTSAISYNNAQDAPGVLAWGTAGTGTYVNALAATGGTDSSDAFTSAYRDLSGNTETKAHAQKTGAVPTKYIVFMTDGENNYYQNRTGDSEATRSDAATKFYCDKARDDGIKVFTVAFKAPKRGQDLLLGCATDPTYYFQAEKSEDLVSAFKAIGNKASNLMVRLTQ</sequence>
<name>A0A9X1NXL4_9HYPH</name>
<dbReference type="Pfam" id="PF00092">
    <property type="entry name" value="VWA"/>
    <property type="match status" value="1"/>
</dbReference>
<comment type="caution">
    <text evidence="3">The sequence shown here is derived from an EMBL/GenBank/DDBJ whole genome shotgun (WGS) entry which is preliminary data.</text>
</comment>
<feature type="domain" description="VWFA" evidence="2">
    <location>
        <begin position="179"/>
        <end position="403"/>
    </location>
</feature>
<feature type="transmembrane region" description="Helical" evidence="1">
    <location>
        <begin position="20"/>
        <end position="38"/>
    </location>
</feature>
<dbReference type="EMBL" id="JAJOZR010000014">
    <property type="protein sequence ID" value="MCD7111201.1"/>
    <property type="molecule type" value="Genomic_DNA"/>
</dbReference>
<keyword evidence="1" id="KW-0812">Transmembrane</keyword>
<keyword evidence="1" id="KW-1133">Transmembrane helix</keyword>